<evidence type="ECO:0000313" key="2">
    <source>
        <dbReference type="Proteomes" id="UP000663842"/>
    </source>
</evidence>
<dbReference type="Pfam" id="PF13975">
    <property type="entry name" value="gag-asp_proteas"/>
    <property type="match status" value="1"/>
</dbReference>
<feature type="non-terminal residue" evidence="1">
    <location>
        <position position="499"/>
    </location>
</feature>
<gene>
    <name evidence="1" type="ORF">UXM345_LOCUS35382</name>
</gene>
<dbReference type="Proteomes" id="UP000663842">
    <property type="component" value="Unassembled WGS sequence"/>
</dbReference>
<dbReference type="EMBL" id="CAJOBF010014334">
    <property type="protein sequence ID" value="CAF4338396.1"/>
    <property type="molecule type" value="Genomic_DNA"/>
</dbReference>
<proteinExistence type="predicted"/>
<accession>A0A820K597</accession>
<dbReference type="AlphaFoldDB" id="A0A820K597"/>
<dbReference type="Gene3D" id="2.40.70.10">
    <property type="entry name" value="Acid Proteases"/>
    <property type="match status" value="1"/>
</dbReference>
<sequence length="499" mass="57186">KVNNNKVNRVKFDDHILVVCGFKGDSPASKLSKKAVEKRLPIKFDFNKKKDRAINFDGSRTKFKPDYVKVIPKPLVAQNNNEDSIEIFLAKVFNSTEQEIKDLFEKESEEIIESENFNNKVVHDSTKFNQTNKFLNCSEIEGKNKDNSLNIKLTLKNEIFDNLKDQNKFNNEIVVRFSNLIDKSSIELSKMNDKFRNISLKFFNLFYNVFKFQNECANWVKDIMKSTDYNFDIITNETFNAFINSLHIPKFTNQQISDLYEILSKILDPFFSQELFNNYFNEFNNISENFRDIKENFIDRVYEVNKLILNESDDSSSSSDSTDITINDNFNITDKENNNQTSTQNSTIENKNELVHHNNSTNERHIGVGTTEQIGITNAKTLARQAIENLTKTKFPEIFKVFVTINNKTAVGILDSGASQTLMTKEGAKFFNVNITDLENDDFYSSGIAGKVNITGMSSISVALHDLKFPPIACRIIRGASPDYFVTLGSDFLHANKLI</sequence>
<protein>
    <submittedName>
        <fullName evidence="1">Uncharacterized protein</fullName>
    </submittedName>
</protein>
<comment type="caution">
    <text evidence="1">The sequence shown here is derived from an EMBL/GenBank/DDBJ whole genome shotgun (WGS) entry which is preliminary data.</text>
</comment>
<name>A0A820K597_9BILA</name>
<feature type="non-terminal residue" evidence="1">
    <location>
        <position position="1"/>
    </location>
</feature>
<organism evidence="1 2">
    <name type="scientific">Rotaria magnacalcarata</name>
    <dbReference type="NCBI Taxonomy" id="392030"/>
    <lineage>
        <taxon>Eukaryota</taxon>
        <taxon>Metazoa</taxon>
        <taxon>Spiralia</taxon>
        <taxon>Gnathifera</taxon>
        <taxon>Rotifera</taxon>
        <taxon>Eurotatoria</taxon>
        <taxon>Bdelloidea</taxon>
        <taxon>Philodinida</taxon>
        <taxon>Philodinidae</taxon>
        <taxon>Rotaria</taxon>
    </lineage>
</organism>
<evidence type="ECO:0000313" key="1">
    <source>
        <dbReference type="EMBL" id="CAF4338396.1"/>
    </source>
</evidence>
<dbReference type="InterPro" id="IPR021109">
    <property type="entry name" value="Peptidase_aspartic_dom_sf"/>
</dbReference>
<reference evidence="1" key="1">
    <citation type="submission" date="2021-02" db="EMBL/GenBank/DDBJ databases">
        <authorList>
            <person name="Nowell W R."/>
        </authorList>
    </citation>
    <scope>NUCLEOTIDE SEQUENCE</scope>
</reference>
<dbReference type="SUPFAM" id="SSF50630">
    <property type="entry name" value="Acid proteases"/>
    <property type="match status" value="1"/>
</dbReference>